<keyword evidence="3 10" id="KW-0328">Glycosyltransferase</keyword>
<evidence type="ECO:0000256" key="9">
    <source>
        <dbReference type="ARBA" id="ARBA00023136"/>
    </source>
</evidence>
<keyword evidence="8 10" id="KW-0333">Golgi apparatus</keyword>
<evidence type="ECO:0000256" key="3">
    <source>
        <dbReference type="ARBA" id="ARBA00022676"/>
    </source>
</evidence>
<evidence type="ECO:0000256" key="5">
    <source>
        <dbReference type="ARBA" id="ARBA00022692"/>
    </source>
</evidence>
<dbReference type="OrthoDB" id="5957813at2759"/>
<evidence type="ECO:0000256" key="10">
    <source>
        <dbReference type="RuleBase" id="RU363063"/>
    </source>
</evidence>
<dbReference type="HOGENOM" id="CLU_036849_6_1_1"/>
<protein>
    <recommendedName>
        <fullName evidence="10">Hexosyltransferase</fullName>
        <ecNumber evidence="10">2.4.1.-</ecNumber>
    </recommendedName>
</protein>
<gene>
    <name evidence="11" type="ORF">TRIADDRAFT_20138</name>
</gene>
<organism evidence="11 12">
    <name type="scientific">Trichoplax adhaerens</name>
    <name type="common">Trichoplax reptans</name>
    <dbReference type="NCBI Taxonomy" id="10228"/>
    <lineage>
        <taxon>Eukaryota</taxon>
        <taxon>Metazoa</taxon>
        <taxon>Placozoa</taxon>
        <taxon>Uniplacotomia</taxon>
        <taxon>Trichoplacea</taxon>
        <taxon>Trichoplacidae</taxon>
        <taxon>Trichoplax</taxon>
    </lineage>
</organism>
<dbReference type="PhylomeDB" id="B3RLM1"/>
<evidence type="ECO:0000256" key="7">
    <source>
        <dbReference type="ARBA" id="ARBA00022989"/>
    </source>
</evidence>
<dbReference type="RefSeq" id="XP_002108755.1">
    <property type="nucleotide sequence ID" value="XM_002108719.1"/>
</dbReference>
<dbReference type="Pfam" id="PF01762">
    <property type="entry name" value="Galactosyl_T"/>
    <property type="match status" value="1"/>
</dbReference>
<evidence type="ECO:0000313" key="11">
    <source>
        <dbReference type="EMBL" id="EDV29553.1"/>
    </source>
</evidence>
<evidence type="ECO:0000256" key="4">
    <source>
        <dbReference type="ARBA" id="ARBA00022679"/>
    </source>
</evidence>
<dbReference type="GO" id="GO:0006493">
    <property type="term" value="P:protein O-linked glycosylation"/>
    <property type="evidence" value="ECO:0000318"/>
    <property type="project" value="GO_Central"/>
</dbReference>
<evidence type="ECO:0000256" key="1">
    <source>
        <dbReference type="ARBA" id="ARBA00004323"/>
    </source>
</evidence>
<reference evidence="11 12" key="1">
    <citation type="journal article" date="2008" name="Nature">
        <title>The Trichoplax genome and the nature of placozoans.</title>
        <authorList>
            <person name="Srivastava M."/>
            <person name="Begovic E."/>
            <person name="Chapman J."/>
            <person name="Putnam N.H."/>
            <person name="Hellsten U."/>
            <person name="Kawashima T."/>
            <person name="Kuo A."/>
            <person name="Mitros T."/>
            <person name="Salamov A."/>
            <person name="Carpenter M.L."/>
            <person name="Signorovitch A.Y."/>
            <person name="Moreno M.A."/>
            <person name="Kamm K."/>
            <person name="Grimwood J."/>
            <person name="Schmutz J."/>
            <person name="Shapiro H."/>
            <person name="Grigoriev I.V."/>
            <person name="Buss L.W."/>
            <person name="Schierwater B."/>
            <person name="Dellaporta S.L."/>
            <person name="Rokhsar D.S."/>
        </authorList>
    </citation>
    <scope>NUCLEOTIDE SEQUENCE [LARGE SCALE GENOMIC DNA]</scope>
    <source>
        <strain evidence="11 12">Grell-BS-1999</strain>
    </source>
</reference>
<keyword evidence="12" id="KW-1185">Reference proteome</keyword>
<accession>B3RLM1</accession>
<comment type="similarity">
    <text evidence="2 10">Belongs to the glycosyltransferase 31 family.</text>
</comment>
<comment type="subcellular location">
    <subcellularLocation>
        <location evidence="1 10">Golgi apparatus membrane</location>
        <topology evidence="1 10">Single-pass type II membrane protein</topology>
    </subcellularLocation>
</comment>
<dbReference type="EC" id="2.4.1.-" evidence="10"/>
<evidence type="ECO:0000313" key="12">
    <source>
        <dbReference type="Proteomes" id="UP000009022"/>
    </source>
</evidence>
<evidence type="ECO:0000256" key="8">
    <source>
        <dbReference type="ARBA" id="ARBA00023034"/>
    </source>
</evidence>
<dbReference type="GO" id="GO:0000139">
    <property type="term" value="C:Golgi membrane"/>
    <property type="evidence" value="ECO:0000318"/>
    <property type="project" value="GO_Central"/>
</dbReference>
<dbReference type="KEGG" id="tad:TRIADDRAFT_20138"/>
<keyword evidence="5" id="KW-0812">Transmembrane</keyword>
<dbReference type="STRING" id="10228.B3RLM1"/>
<proteinExistence type="inferred from homology"/>
<dbReference type="OMA" id="NDICHTS"/>
<dbReference type="AlphaFoldDB" id="B3RLM1"/>
<dbReference type="Proteomes" id="UP000009022">
    <property type="component" value="Unassembled WGS sequence"/>
</dbReference>
<sequence>MYYGNRTSAKPCRLKAFVLMMINSKPQHFHRRRAIRKTWGDSSFFSRRCNHPYALRVLFVVGRTDNSTLDDLIEQESTKNGDMILADFIDNMKNLTEKTILSMAWSLKYCDPVYVYKGDDDVFVNTFYLFQFLQSYANVGRAKRFWVGRVNPSLLVRRVERNNSSKYYVPYEDYQDKYFPIFPSGFSYVMSGDVVRGLLKFGPKTMKLKTVDDVYVAILGKQFGLTPRNDRRFHFYVTNNPRRRYSLIMVRSRFAEHGILKEAQQTNMYHLAKASMNPRFICHHYPKHELLQHD</sequence>
<dbReference type="GO" id="GO:0016757">
    <property type="term" value="F:glycosyltransferase activity"/>
    <property type="evidence" value="ECO:0000318"/>
    <property type="project" value="GO_Central"/>
</dbReference>
<name>B3RLM1_TRIAD</name>
<dbReference type="FunCoup" id="B3RLM1">
    <property type="interactions" value="227"/>
</dbReference>
<dbReference type="CTD" id="6749223"/>
<dbReference type="Gene3D" id="3.90.550.50">
    <property type="match status" value="1"/>
</dbReference>
<dbReference type="InterPro" id="IPR002659">
    <property type="entry name" value="Glyco_trans_31"/>
</dbReference>
<evidence type="ECO:0000256" key="2">
    <source>
        <dbReference type="ARBA" id="ARBA00008661"/>
    </source>
</evidence>
<keyword evidence="4" id="KW-0808">Transferase</keyword>
<dbReference type="EMBL" id="DS985241">
    <property type="protein sequence ID" value="EDV29553.1"/>
    <property type="molecule type" value="Genomic_DNA"/>
</dbReference>
<evidence type="ECO:0000256" key="6">
    <source>
        <dbReference type="ARBA" id="ARBA00022968"/>
    </source>
</evidence>
<dbReference type="InParanoid" id="B3RLM1"/>
<keyword evidence="9" id="KW-0472">Membrane</keyword>
<dbReference type="PANTHER" id="PTHR11214:SF365">
    <property type="entry name" value="HEXOSYLTRANSFERASE"/>
    <property type="match status" value="1"/>
</dbReference>
<dbReference type="eggNOG" id="KOG2287">
    <property type="taxonomic scope" value="Eukaryota"/>
</dbReference>
<keyword evidence="7" id="KW-1133">Transmembrane helix</keyword>
<dbReference type="PANTHER" id="PTHR11214">
    <property type="entry name" value="BETA-1,3-N-ACETYLGLUCOSAMINYLTRANSFERASE"/>
    <property type="match status" value="1"/>
</dbReference>
<dbReference type="GeneID" id="6749223"/>
<dbReference type="FunFam" id="3.90.550.50:FF:000062">
    <property type="entry name" value="Hexosyltransferase"/>
    <property type="match status" value="1"/>
</dbReference>
<dbReference type="GO" id="GO:0016758">
    <property type="term" value="F:hexosyltransferase activity"/>
    <property type="evidence" value="ECO:0007669"/>
    <property type="project" value="InterPro"/>
</dbReference>
<keyword evidence="6" id="KW-0735">Signal-anchor</keyword>